<feature type="compositionally biased region" description="Polar residues" evidence="1">
    <location>
        <begin position="974"/>
        <end position="984"/>
    </location>
</feature>
<dbReference type="GO" id="GO:0004674">
    <property type="term" value="F:protein serine/threonine kinase activity"/>
    <property type="evidence" value="ECO:0007669"/>
    <property type="project" value="TreeGrafter"/>
</dbReference>
<dbReference type="InterPro" id="IPR000719">
    <property type="entry name" value="Prot_kinase_dom"/>
</dbReference>
<dbReference type="EMBL" id="JAXLQG010000018">
    <property type="protein sequence ID" value="KAK5530878.1"/>
    <property type="molecule type" value="Genomic_DNA"/>
</dbReference>
<feature type="region of interest" description="Disordered" evidence="1">
    <location>
        <begin position="888"/>
        <end position="927"/>
    </location>
</feature>
<sequence>MSGAVTEEPRCGLARRAIRGLFVEAGDSPSQYFYPRDRLRGYLTRSKVDSILQCSCPNCRRHYASFGRDHAPTEFIDRIVGPESDAGAMSNPARTAYSLFGLLICIEHPMLIIGFMMREYYDIHLLPVTFRSLKSMLNEFFEKEGSDAFKQFEHDFNVTLRHFAIPVMDSGAYSVYGKDTILPFLKHNKVRSQGANSSVYAFEIYGEYRKFSDASDVTKFARKELDKDSELAFHLENKNLNVAETLQDDHIVRMIKAYKHGDTFNLIFPYAKANLDNLLRDAQSDLVEAVPGPVESRHVWKQLLGIAKALDKIGGPRGTNSLFGQHPRPEHRGVHFDLKPANILIDDKNVWKISDFGQAVFRPTSDSSSRVVNQGGTLAYAPPEMDNIDAKSSRRYDIWSLGCITLEVLAFALLGPRGLKGCDNYKGLDQVRCSSSSSSGREDNALWYREGDRDEYRVKPAVLDFMRFLETTESLQQRPSSLSFVNRTLDVIKKMLKPIADDRIDIGEVIRLLESAIEESNEDKQEHQMVAGPGETSIGEPELQCIQPWHLRHQQWKLAKIGVFEDAQSNLRICTVASHVVIQEYLKRARVQLVPAYAFYDPFAPSSSEDAIYFSDLDRSVSKYVGSIFSFTEEKGLFHVPVRLYLEADDPGDALTMQEQLTGHTIEANFAVKNMKYRRHKSFSQQFSHFIRRREDEEDGLDLGAGRVQLWVERTGSDLEARQNSLLPVTSPTRPVRIQPHQRADYRVVPPRRLVLFIHKLRAFITILVDKNWFEDPTDLSPTTMRFIPRKASRDPSFTASFFRPPDFQEQGTYPGVPLCPQILRSMEQQSGFVSELVEVELTFEDEDKRLSMSRKFLTVKTEWKNKTKELEKQPGYTPVFPPMNHSIPLPMQDHTPRHNKRSKSPWSFLGKRTSNSTTTNPIANGFNTSTTIIERAVPPQTPVPANPRLPSQWRPDPHRGGGRGGAQHRKKASNASSQPSQGSNEDEDD</sequence>
<gene>
    <name evidence="3" type="ORF">LTR25_008735</name>
</gene>
<dbReference type="SMART" id="SM00220">
    <property type="entry name" value="S_TKc"/>
    <property type="match status" value="1"/>
</dbReference>
<evidence type="ECO:0000313" key="4">
    <source>
        <dbReference type="Proteomes" id="UP001345827"/>
    </source>
</evidence>
<dbReference type="InterPro" id="IPR011009">
    <property type="entry name" value="Kinase-like_dom_sf"/>
</dbReference>
<feature type="domain" description="Protein kinase" evidence="2">
    <location>
        <begin position="185"/>
        <end position="517"/>
    </location>
</feature>
<dbReference type="PROSITE" id="PS50011">
    <property type="entry name" value="PROTEIN_KINASE_DOM"/>
    <property type="match status" value="1"/>
</dbReference>
<dbReference type="Gene3D" id="1.10.510.10">
    <property type="entry name" value="Transferase(Phosphotransferase) domain 1"/>
    <property type="match status" value="1"/>
</dbReference>
<dbReference type="Proteomes" id="UP001345827">
    <property type="component" value="Unassembled WGS sequence"/>
</dbReference>
<feature type="compositionally biased region" description="Polar residues" evidence="1">
    <location>
        <begin position="913"/>
        <end position="927"/>
    </location>
</feature>
<dbReference type="GO" id="GO:0005634">
    <property type="term" value="C:nucleus"/>
    <property type="evidence" value="ECO:0007669"/>
    <property type="project" value="TreeGrafter"/>
</dbReference>
<evidence type="ECO:0000259" key="2">
    <source>
        <dbReference type="PROSITE" id="PS50011"/>
    </source>
</evidence>
<protein>
    <recommendedName>
        <fullName evidence="2">Protein kinase domain-containing protein</fullName>
    </recommendedName>
</protein>
<proteinExistence type="predicted"/>
<dbReference type="SUPFAM" id="SSF56112">
    <property type="entry name" value="Protein kinase-like (PK-like)"/>
    <property type="match status" value="1"/>
</dbReference>
<evidence type="ECO:0000313" key="3">
    <source>
        <dbReference type="EMBL" id="KAK5530878.1"/>
    </source>
</evidence>
<dbReference type="GO" id="GO:0044773">
    <property type="term" value="P:mitotic DNA damage checkpoint signaling"/>
    <property type="evidence" value="ECO:0007669"/>
    <property type="project" value="TreeGrafter"/>
</dbReference>
<keyword evidence="4" id="KW-1185">Reference proteome</keyword>
<feature type="region of interest" description="Disordered" evidence="1">
    <location>
        <begin position="939"/>
        <end position="990"/>
    </location>
</feature>
<dbReference type="CDD" id="cd00180">
    <property type="entry name" value="PKc"/>
    <property type="match status" value="1"/>
</dbReference>
<name>A0AAV9Q0S9_9PEZI</name>
<dbReference type="AlphaFoldDB" id="A0AAV9Q0S9"/>
<comment type="caution">
    <text evidence="3">The sequence shown here is derived from an EMBL/GenBank/DDBJ whole genome shotgun (WGS) entry which is preliminary data.</text>
</comment>
<dbReference type="GO" id="GO:0005524">
    <property type="term" value="F:ATP binding"/>
    <property type="evidence" value="ECO:0007669"/>
    <property type="project" value="InterPro"/>
</dbReference>
<dbReference type="Pfam" id="PF00069">
    <property type="entry name" value="Pkinase"/>
    <property type="match status" value="1"/>
</dbReference>
<dbReference type="PANTHER" id="PTHR44167:SF30">
    <property type="entry name" value="PHOSPHORYLASE KINASE"/>
    <property type="match status" value="1"/>
</dbReference>
<dbReference type="PANTHER" id="PTHR44167">
    <property type="entry name" value="OVARIAN-SPECIFIC SERINE/THREONINE-PROTEIN KINASE LOK-RELATED"/>
    <property type="match status" value="1"/>
</dbReference>
<accession>A0AAV9Q0S9</accession>
<evidence type="ECO:0000256" key="1">
    <source>
        <dbReference type="SAM" id="MobiDB-lite"/>
    </source>
</evidence>
<reference evidence="3 4" key="1">
    <citation type="submission" date="2023-06" db="EMBL/GenBank/DDBJ databases">
        <title>Black Yeasts Isolated from many extreme environments.</title>
        <authorList>
            <person name="Coleine C."/>
            <person name="Stajich J.E."/>
            <person name="Selbmann L."/>
        </authorList>
    </citation>
    <scope>NUCLEOTIDE SEQUENCE [LARGE SCALE GENOMIC DNA]</scope>
    <source>
        <strain evidence="3 4">CCFEE 5887</strain>
    </source>
</reference>
<organism evidence="3 4">
    <name type="scientific">Vermiconidia calcicola</name>
    <dbReference type="NCBI Taxonomy" id="1690605"/>
    <lineage>
        <taxon>Eukaryota</taxon>
        <taxon>Fungi</taxon>
        <taxon>Dikarya</taxon>
        <taxon>Ascomycota</taxon>
        <taxon>Pezizomycotina</taxon>
        <taxon>Dothideomycetes</taxon>
        <taxon>Dothideomycetidae</taxon>
        <taxon>Mycosphaerellales</taxon>
        <taxon>Extremaceae</taxon>
        <taxon>Vermiconidia</taxon>
    </lineage>
</organism>